<comment type="similarity">
    <text evidence="2">Belongs to the glycosyl hydrolase 33 family.</text>
</comment>
<dbReference type="GO" id="GO:0009313">
    <property type="term" value="P:oligosaccharide catabolic process"/>
    <property type="evidence" value="ECO:0007669"/>
    <property type="project" value="TreeGrafter"/>
</dbReference>
<dbReference type="InterPro" id="IPR036278">
    <property type="entry name" value="Sialidase_sf"/>
</dbReference>
<dbReference type="Gene3D" id="2.120.10.10">
    <property type="match status" value="1"/>
</dbReference>
<comment type="caution">
    <text evidence="6">The sequence shown here is derived from an EMBL/GenBank/DDBJ whole genome shotgun (WGS) entry which is preliminary data.</text>
</comment>
<evidence type="ECO:0000259" key="5">
    <source>
        <dbReference type="Pfam" id="PF13088"/>
    </source>
</evidence>
<evidence type="ECO:0000256" key="2">
    <source>
        <dbReference type="ARBA" id="ARBA00009348"/>
    </source>
</evidence>
<feature type="domain" description="Sialidase" evidence="5">
    <location>
        <begin position="69"/>
        <end position="389"/>
    </location>
</feature>
<dbReference type="RefSeq" id="WP_116413511.1">
    <property type="nucleotide sequence ID" value="NZ_NBWZ01000001.1"/>
</dbReference>
<evidence type="ECO:0000313" key="7">
    <source>
        <dbReference type="Proteomes" id="UP000256486"/>
    </source>
</evidence>
<feature type="signal peptide" evidence="4">
    <location>
        <begin position="1"/>
        <end position="29"/>
    </location>
</feature>
<dbReference type="PANTHER" id="PTHR10628:SF30">
    <property type="entry name" value="EXO-ALPHA-SIALIDASE"/>
    <property type="match status" value="1"/>
</dbReference>
<evidence type="ECO:0000256" key="4">
    <source>
        <dbReference type="SAM" id="SignalP"/>
    </source>
</evidence>
<protein>
    <recommendedName>
        <fullName evidence="3">exo-alpha-sialidase</fullName>
        <ecNumber evidence="3">3.2.1.18</ecNumber>
    </recommendedName>
</protein>
<dbReference type="GO" id="GO:0016020">
    <property type="term" value="C:membrane"/>
    <property type="evidence" value="ECO:0007669"/>
    <property type="project" value="TreeGrafter"/>
</dbReference>
<name>A0A3E0VEM5_9MICO</name>
<dbReference type="GO" id="GO:0005737">
    <property type="term" value="C:cytoplasm"/>
    <property type="evidence" value="ECO:0007669"/>
    <property type="project" value="TreeGrafter"/>
</dbReference>
<keyword evidence="4" id="KW-0732">Signal</keyword>
<dbReference type="GO" id="GO:0006689">
    <property type="term" value="P:ganglioside catabolic process"/>
    <property type="evidence" value="ECO:0007669"/>
    <property type="project" value="TreeGrafter"/>
</dbReference>
<keyword evidence="7" id="KW-1185">Reference proteome</keyword>
<evidence type="ECO:0000256" key="1">
    <source>
        <dbReference type="ARBA" id="ARBA00000427"/>
    </source>
</evidence>
<dbReference type="PANTHER" id="PTHR10628">
    <property type="entry name" value="SIALIDASE"/>
    <property type="match status" value="1"/>
</dbReference>
<dbReference type="EMBL" id="NBWZ01000001">
    <property type="protein sequence ID" value="RFA08095.1"/>
    <property type="molecule type" value="Genomic_DNA"/>
</dbReference>
<gene>
    <name evidence="6" type="ORF">B7R54_01850</name>
</gene>
<reference evidence="6 7" key="1">
    <citation type="submission" date="2017-04" db="EMBL/GenBank/DDBJ databases">
        <title>Comparative genome analysis of Subtercola boreus.</title>
        <authorList>
            <person name="Cho Y.-J."/>
            <person name="Cho A."/>
            <person name="Kim O.-S."/>
            <person name="Lee J.-I."/>
        </authorList>
    </citation>
    <scope>NUCLEOTIDE SEQUENCE [LARGE SCALE GENOMIC DNA]</scope>
    <source>
        <strain evidence="6 7">K300</strain>
    </source>
</reference>
<evidence type="ECO:0000256" key="3">
    <source>
        <dbReference type="ARBA" id="ARBA00012733"/>
    </source>
</evidence>
<dbReference type="Proteomes" id="UP000256486">
    <property type="component" value="Unassembled WGS sequence"/>
</dbReference>
<dbReference type="Pfam" id="PF13088">
    <property type="entry name" value="BNR_2"/>
    <property type="match status" value="1"/>
</dbReference>
<sequence length="540" mass="55372">MSHRRWLSSLVGIAVVGGLALSGAGAAQATPTDPPGTFAQQNLGSTLTGTFAAYRIPALASLGNNVVVAAWDGRPTSAADSPNPNSIVMRRSTDNGATWAAQTVVRAGNPDTAGNGAAKTGYSDPSFVWDSVAAKLFVFSVYSKDQGFAGSGYGNDDANRSIISAQVSESTDLGLTWGAPRLITTVVKPGTSSSSSPQPGAVKGMFASSGEGIQLKYGAHAGRLVQQFAGTVLQADGSTAVQAYSVYSDDHGVTWTRGAFVGTGMDENKVVELSNGSLLLNSRTSTGGSRKVATSTDGGQTWGAVTVDTDLPDPANNASITRLFPDAALGSADAAKLLFTNADSTSSRQNVSARVSCDDGATWSSVRPIAPGFSAYSTATRLGNGQLGVLYESSYTTGIQFARFSDAWLDYSCPSAATATTSIDGVHITGSRNDAGRNVTTQPYVAGELVSYAFAVTNTFSTTVTVAPTSGNVSPLVPPGTGNCRYTNLAAGAGYTCSTPKHTVTAAEVAQGYFVPDSTWTVTSVSTSTARVIGARVALR</sequence>
<feature type="chain" id="PRO_5017835256" description="exo-alpha-sialidase" evidence="4">
    <location>
        <begin position="30"/>
        <end position="540"/>
    </location>
</feature>
<dbReference type="InterPro" id="IPR011040">
    <property type="entry name" value="Sialidase"/>
</dbReference>
<dbReference type="AlphaFoldDB" id="A0A3E0VEM5"/>
<dbReference type="GO" id="GO:0004308">
    <property type="term" value="F:exo-alpha-sialidase activity"/>
    <property type="evidence" value="ECO:0007669"/>
    <property type="project" value="UniProtKB-EC"/>
</dbReference>
<dbReference type="EC" id="3.2.1.18" evidence="3"/>
<comment type="catalytic activity">
    <reaction evidence="1">
        <text>Hydrolysis of alpha-(2-&gt;3)-, alpha-(2-&gt;6)-, alpha-(2-&gt;8)- glycosidic linkages of terminal sialic acid residues in oligosaccharides, glycoproteins, glycolipids, colominic acid and synthetic substrates.</text>
        <dbReference type="EC" id="3.2.1.18"/>
    </reaction>
</comment>
<dbReference type="InterPro" id="IPR026856">
    <property type="entry name" value="Sialidase_fam"/>
</dbReference>
<organism evidence="6 7">
    <name type="scientific">Subtercola boreus</name>
    <dbReference type="NCBI Taxonomy" id="120213"/>
    <lineage>
        <taxon>Bacteria</taxon>
        <taxon>Bacillati</taxon>
        <taxon>Actinomycetota</taxon>
        <taxon>Actinomycetes</taxon>
        <taxon>Micrococcales</taxon>
        <taxon>Microbacteriaceae</taxon>
        <taxon>Subtercola</taxon>
    </lineage>
</organism>
<accession>A0A3E0VEM5</accession>
<evidence type="ECO:0000313" key="6">
    <source>
        <dbReference type="EMBL" id="RFA08095.1"/>
    </source>
</evidence>
<proteinExistence type="inferred from homology"/>
<dbReference type="SUPFAM" id="SSF50939">
    <property type="entry name" value="Sialidases"/>
    <property type="match status" value="1"/>
</dbReference>
<dbReference type="CDD" id="cd15482">
    <property type="entry name" value="Sialidase_non-viral"/>
    <property type="match status" value="1"/>
</dbReference>
<dbReference type="OrthoDB" id="5958808at2"/>